<dbReference type="EnsemblProtists" id="EKX50562">
    <property type="protein sequence ID" value="EKX50562"/>
    <property type="gene ID" value="GUITHDRAFT_66997"/>
</dbReference>
<dbReference type="InterPro" id="IPR002687">
    <property type="entry name" value="Nop_dom"/>
</dbReference>
<accession>L1JQ19</accession>
<comment type="subcellular location">
    <subcellularLocation>
        <location evidence="1">Nucleus</location>
        <location evidence="1">Nucleolus</location>
    </subcellularLocation>
</comment>
<dbReference type="RefSeq" id="XP_005837542.1">
    <property type="nucleotide sequence ID" value="XM_005837485.1"/>
</dbReference>
<dbReference type="PANTHER" id="PTHR10894:SF1">
    <property type="entry name" value="NUCLEOLAR PROTEIN 58"/>
    <property type="match status" value="1"/>
</dbReference>
<dbReference type="GO" id="GO:0032040">
    <property type="term" value="C:small-subunit processome"/>
    <property type="evidence" value="ECO:0007669"/>
    <property type="project" value="InterPro"/>
</dbReference>
<dbReference type="GO" id="GO:0031428">
    <property type="term" value="C:box C/D methylation guide snoRNP complex"/>
    <property type="evidence" value="ECO:0007669"/>
    <property type="project" value="InterPro"/>
</dbReference>
<dbReference type="PaxDb" id="55529-EKX50562"/>
<dbReference type="Gene3D" id="1.10.287.4070">
    <property type="match status" value="1"/>
</dbReference>
<evidence type="ECO:0000313" key="7">
    <source>
        <dbReference type="EMBL" id="EKX50562.1"/>
    </source>
</evidence>
<feature type="domain" description="Nop" evidence="6">
    <location>
        <begin position="284"/>
        <end position="402"/>
    </location>
</feature>
<feature type="region of interest" description="Disordered" evidence="5">
    <location>
        <begin position="404"/>
        <end position="501"/>
    </location>
</feature>
<proteinExistence type="inferred from homology"/>
<dbReference type="EMBL" id="JH992978">
    <property type="protein sequence ID" value="EKX50562.1"/>
    <property type="molecule type" value="Genomic_DNA"/>
</dbReference>
<evidence type="ECO:0000256" key="2">
    <source>
        <dbReference type="ARBA" id="ARBA00009211"/>
    </source>
</evidence>
<feature type="compositionally biased region" description="Basic and acidic residues" evidence="5">
    <location>
        <begin position="419"/>
        <end position="430"/>
    </location>
</feature>
<dbReference type="OrthoDB" id="6780543at2759"/>
<evidence type="ECO:0000256" key="3">
    <source>
        <dbReference type="ARBA" id="ARBA00022517"/>
    </source>
</evidence>
<dbReference type="Pfam" id="PF08156">
    <property type="entry name" value="NOP5NT"/>
    <property type="match status" value="1"/>
</dbReference>
<feature type="compositionally biased region" description="Basic and acidic residues" evidence="5">
    <location>
        <begin position="465"/>
        <end position="474"/>
    </location>
</feature>
<dbReference type="FunFam" id="1.10.287.4070:FF:000001">
    <property type="entry name" value="Probable Nucleolar protein 58"/>
    <property type="match status" value="1"/>
</dbReference>
<dbReference type="OMA" id="MGMRSNW"/>
<evidence type="ECO:0000313" key="9">
    <source>
        <dbReference type="Proteomes" id="UP000011087"/>
    </source>
</evidence>
<dbReference type="HOGENOM" id="CLU_015495_5_2_1"/>
<dbReference type="InterPro" id="IPR042239">
    <property type="entry name" value="Nop_C"/>
</dbReference>
<dbReference type="SUPFAM" id="SSF89124">
    <property type="entry name" value="Nop domain"/>
    <property type="match status" value="1"/>
</dbReference>
<dbReference type="InterPro" id="IPR012974">
    <property type="entry name" value="NOP58/56_N"/>
</dbReference>
<reference evidence="9" key="2">
    <citation type="submission" date="2012-11" db="EMBL/GenBank/DDBJ databases">
        <authorList>
            <person name="Kuo A."/>
            <person name="Curtis B.A."/>
            <person name="Tanifuji G."/>
            <person name="Burki F."/>
            <person name="Gruber A."/>
            <person name="Irimia M."/>
            <person name="Maruyama S."/>
            <person name="Arias M.C."/>
            <person name="Ball S.G."/>
            <person name="Gile G.H."/>
            <person name="Hirakawa Y."/>
            <person name="Hopkins J.F."/>
            <person name="Rensing S.A."/>
            <person name="Schmutz J."/>
            <person name="Symeonidi A."/>
            <person name="Elias M."/>
            <person name="Eveleigh R.J."/>
            <person name="Herman E.K."/>
            <person name="Klute M.J."/>
            <person name="Nakayama T."/>
            <person name="Obornik M."/>
            <person name="Reyes-Prieto A."/>
            <person name="Armbrust E.V."/>
            <person name="Aves S.J."/>
            <person name="Beiko R.G."/>
            <person name="Coutinho P."/>
            <person name="Dacks J.B."/>
            <person name="Durnford D.G."/>
            <person name="Fast N.M."/>
            <person name="Green B.R."/>
            <person name="Grisdale C."/>
            <person name="Hempe F."/>
            <person name="Henrissat B."/>
            <person name="Hoppner M.P."/>
            <person name="Ishida K.-I."/>
            <person name="Kim E."/>
            <person name="Koreny L."/>
            <person name="Kroth P.G."/>
            <person name="Liu Y."/>
            <person name="Malik S.-B."/>
            <person name="Maier U.G."/>
            <person name="McRose D."/>
            <person name="Mock T."/>
            <person name="Neilson J.A."/>
            <person name="Onodera N.T."/>
            <person name="Poole A.M."/>
            <person name="Pritham E.J."/>
            <person name="Richards T.A."/>
            <person name="Rocap G."/>
            <person name="Roy S.W."/>
            <person name="Sarai C."/>
            <person name="Schaack S."/>
            <person name="Shirato S."/>
            <person name="Slamovits C.H."/>
            <person name="Spencer D.F."/>
            <person name="Suzuki S."/>
            <person name="Worden A.Z."/>
            <person name="Zauner S."/>
            <person name="Barry K."/>
            <person name="Bell C."/>
            <person name="Bharti A.K."/>
            <person name="Crow J.A."/>
            <person name="Grimwood J."/>
            <person name="Kramer R."/>
            <person name="Lindquist E."/>
            <person name="Lucas S."/>
            <person name="Salamov A."/>
            <person name="McFadden G.I."/>
            <person name="Lane C.E."/>
            <person name="Keeling P.J."/>
            <person name="Gray M.W."/>
            <person name="Grigoriev I.V."/>
            <person name="Archibald J.M."/>
        </authorList>
    </citation>
    <scope>NUCLEOTIDE SEQUENCE</scope>
    <source>
        <strain evidence="9">CCMP2712</strain>
    </source>
</reference>
<evidence type="ECO:0000313" key="8">
    <source>
        <dbReference type="EnsemblProtists" id="EKX50562"/>
    </source>
</evidence>
<dbReference type="InterPro" id="IPR036070">
    <property type="entry name" value="Nop_dom_sf"/>
</dbReference>
<dbReference type="InterPro" id="IPR012976">
    <property type="entry name" value="NOSIC"/>
</dbReference>
<evidence type="ECO:0000256" key="5">
    <source>
        <dbReference type="SAM" id="MobiDB-lite"/>
    </source>
</evidence>
<dbReference type="FunFam" id="1.10.246.90:FF:000004">
    <property type="entry name" value="Nucleolar protein 58"/>
    <property type="match status" value="1"/>
</dbReference>
<dbReference type="InterPro" id="IPR045056">
    <property type="entry name" value="Nop56/Nop58"/>
</dbReference>
<dbReference type="PANTHER" id="PTHR10894">
    <property type="entry name" value="NUCLEOLAR PROTEIN 5 NUCLEOLAR PROTEIN NOP5 NOP58"/>
    <property type="match status" value="1"/>
</dbReference>
<keyword evidence="9" id="KW-1185">Reference proteome</keyword>
<gene>
    <name evidence="7" type="ORF">GUITHDRAFT_66997</name>
</gene>
<keyword evidence="3" id="KW-0690">Ribosome biogenesis</keyword>
<dbReference type="eggNOG" id="KOG2572">
    <property type="taxonomic scope" value="Eukaryota"/>
</dbReference>
<dbReference type="Proteomes" id="UP000011087">
    <property type="component" value="Unassembled WGS sequence"/>
</dbReference>
<comment type="similarity">
    <text evidence="2">Belongs to the NOP5/NOP56 family.</text>
</comment>
<protein>
    <recommendedName>
        <fullName evidence="6">Nop domain-containing protein</fullName>
    </recommendedName>
</protein>
<evidence type="ECO:0000256" key="1">
    <source>
        <dbReference type="ARBA" id="ARBA00004604"/>
    </source>
</evidence>
<dbReference type="GO" id="GO:0030515">
    <property type="term" value="F:snoRNA binding"/>
    <property type="evidence" value="ECO:0007669"/>
    <property type="project" value="InterPro"/>
</dbReference>
<evidence type="ECO:0000256" key="4">
    <source>
        <dbReference type="ARBA" id="ARBA00023242"/>
    </source>
</evidence>
<name>L1JQ19_GUITC</name>
<organism evidence="7">
    <name type="scientific">Guillardia theta (strain CCMP2712)</name>
    <name type="common">Cryptophyte</name>
    <dbReference type="NCBI Taxonomy" id="905079"/>
    <lineage>
        <taxon>Eukaryota</taxon>
        <taxon>Cryptophyceae</taxon>
        <taxon>Pyrenomonadales</taxon>
        <taxon>Geminigeraceae</taxon>
        <taxon>Guillardia</taxon>
    </lineage>
</organism>
<dbReference type="SMART" id="SM00931">
    <property type="entry name" value="NOSIC"/>
    <property type="match status" value="1"/>
</dbReference>
<dbReference type="GeneID" id="17307066"/>
<reference evidence="7 9" key="1">
    <citation type="journal article" date="2012" name="Nature">
        <title>Algal genomes reveal evolutionary mosaicism and the fate of nucleomorphs.</title>
        <authorList>
            <consortium name="DOE Joint Genome Institute"/>
            <person name="Curtis B.A."/>
            <person name="Tanifuji G."/>
            <person name="Burki F."/>
            <person name="Gruber A."/>
            <person name="Irimia M."/>
            <person name="Maruyama S."/>
            <person name="Arias M.C."/>
            <person name="Ball S.G."/>
            <person name="Gile G.H."/>
            <person name="Hirakawa Y."/>
            <person name="Hopkins J.F."/>
            <person name="Kuo A."/>
            <person name="Rensing S.A."/>
            <person name="Schmutz J."/>
            <person name="Symeonidi A."/>
            <person name="Elias M."/>
            <person name="Eveleigh R.J."/>
            <person name="Herman E.K."/>
            <person name="Klute M.J."/>
            <person name="Nakayama T."/>
            <person name="Obornik M."/>
            <person name="Reyes-Prieto A."/>
            <person name="Armbrust E.V."/>
            <person name="Aves S.J."/>
            <person name="Beiko R.G."/>
            <person name="Coutinho P."/>
            <person name="Dacks J.B."/>
            <person name="Durnford D.G."/>
            <person name="Fast N.M."/>
            <person name="Green B.R."/>
            <person name="Grisdale C.J."/>
            <person name="Hempel F."/>
            <person name="Henrissat B."/>
            <person name="Hoppner M.P."/>
            <person name="Ishida K."/>
            <person name="Kim E."/>
            <person name="Koreny L."/>
            <person name="Kroth P.G."/>
            <person name="Liu Y."/>
            <person name="Malik S.B."/>
            <person name="Maier U.G."/>
            <person name="McRose D."/>
            <person name="Mock T."/>
            <person name="Neilson J.A."/>
            <person name="Onodera N.T."/>
            <person name="Poole A.M."/>
            <person name="Pritham E.J."/>
            <person name="Richards T.A."/>
            <person name="Rocap G."/>
            <person name="Roy S.W."/>
            <person name="Sarai C."/>
            <person name="Schaack S."/>
            <person name="Shirato S."/>
            <person name="Slamovits C.H."/>
            <person name="Spencer D.F."/>
            <person name="Suzuki S."/>
            <person name="Worden A.Z."/>
            <person name="Zauner S."/>
            <person name="Barry K."/>
            <person name="Bell C."/>
            <person name="Bharti A.K."/>
            <person name="Crow J.A."/>
            <person name="Grimwood J."/>
            <person name="Kramer R."/>
            <person name="Lindquist E."/>
            <person name="Lucas S."/>
            <person name="Salamov A."/>
            <person name="McFadden G.I."/>
            <person name="Lane C.E."/>
            <person name="Keeling P.J."/>
            <person name="Gray M.W."/>
            <person name="Grigoriev I.V."/>
            <person name="Archibald J.M."/>
        </authorList>
    </citation>
    <scope>NUCLEOTIDE SEQUENCE</scope>
    <source>
        <strain evidence="7 9">CCMP2712</strain>
    </source>
</reference>
<dbReference type="Pfam" id="PF01798">
    <property type="entry name" value="Nop"/>
    <property type="match status" value="1"/>
</dbReference>
<reference evidence="8" key="3">
    <citation type="submission" date="2015-06" db="UniProtKB">
        <authorList>
            <consortium name="EnsemblProtists"/>
        </authorList>
    </citation>
    <scope>IDENTIFICATION</scope>
</reference>
<evidence type="ECO:0000259" key="6">
    <source>
        <dbReference type="PROSITE" id="PS51358"/>
    </source>
</evidence>
<dbReference type="STRING" id="905079.L1JQ19"/>
<dbReference type="Gene3D" id="1.10.246.90">
    <property type="entry name" value="Nop domain"/>
    <property type="match status" value="1"/>
</dbReference>
<dbReference type="KEGG" id="gtt:GUITHDRAFT_66997"/>
<dbReference type="AlphaFoldDB" id="L1JQ19"/>
<dbReference type="GO" id="GO:0042254">
    <property type="term" value="P:ribosome biogenesis"/>
    <property type="evidence" value="ECO:0007669"/>
    <property type="project" value="UniProtKB-KW"/>
</dbReference>
<keyword evidence="4" id="KW-0539">Nucleus</keyword>
<sequence>MLVLYETPAGYALFKVTDEKKLKDVDDIQEVFADPDKASKAMKLKAFQKFEDTSEALVAATAMLESSLSKGLKKFLEKNIVKKGLNEELAVYETKLGKVIKEKLEVPCIYDDKVLEIMRGVRANLEVLLGGTTEQDLKTMRLGLAHSLGRHKLKFSPDKVDTMVVQAIGLLDELDKELNTYAMRVREWYGWHFPEMGKIVTENVPYAKVVKLMGMRTNCVSCDFSSILDEETEQELKEAVQISMGTEISDDDINNIQSLCDQVIQLSEYRVQLYEYLLNRMRAIAPNLTTMVGELVGARLIAHAGSLMNLAKHPASTVQILGAEKALFRALKSKHDTPKYGLIYHASLIGQAAPKHKGKISRVLAAKCALSIRVDALSQGDIPQVGVEHRLAVENRLRQLEGGTITNLSGSAKGKPNAKKYESKADEDGMAKSSSKYNDAEDMTMSAKSKKSKRKADSDEEEEEEVKKKKDKSEKKKAKKKEEEEEEKPKKKKKKTEVQQP</sequence>
<dbReference type="PROSITE" id="PS51358">
    <property type="entry name" value="NOP"/>
    <property type="match status" value="1"/>
</dbReference>